<evidence type="ECO:0000313" key="2">
    <source>
        <dbReference type="Proteomes" id="UP000243579"/>
    </source>
</evidence>
<name>A0A1V9YPB9_ACHHY</name>
<dbReference type="OrthoDB" id="73241at2759"/>
<dbReference type="EMBL" id="JNBR01001439">
    <property type="protein sequence ID" value="OQR87487.1"/>
    <property type="molecule type" value="Genomic_DNA"/>
</dbReference>
<dbReference type="Proteomes" id="UP000243579">
    <property type="component" value="Unassembled WGS sequence"/>
</dbReference>
<organism evidence="1 2">
    <name type="scientific">Achlya hypogyna</name>
    <name type="common">Oomycete</name>
    <name type="synonym">Protoachlya hypogyna</name>
    <dbReference type="NCBI Taxonomy" id="1202772"/>
    <lineage>
        <taxon>Eukaryota</taxon>
        <taxon>Sar</taxon>
        <taxon>Stramenopiles</taxon>
        <taxon>Oomycota</taxon>
        <taxon>Saprolegniomycetes</taxon>
        <taxon>Saprolegniales</taxon>
        <taxon>Achlyaceae</taxon>
        <taxon>Achlya</taxon>
    </lineage>
</organism>
<keyword evidence="2" id="KW-1185">Reference proteome</keyword>
<protein>
    <recommendedName>
        <fullName evidence="3">Pentacotripeptide-repeat region of PRORP domain-containing protein</fullName>
    </recommendedName>
</protein>
<sequence>MQSSVLRSALHLAARSAAPTHRRALSTALSSADVAHVGNVVGDTEPFAGVEPPPIPRRLFRLWPAVDDAMSAKIVTLHREERYEDVVASFIEMDPGAKRSLNDAGHAALLGALNALQRYTEGAEYMRSLKIVYKDTLWCEDRRNIAIEGLQSYVALKRAKRALDVLAGCQASGALSLEAEHYFQALECNRSEHGNDKPVFPANTIEHSVATARLMAAEGFVLPPALWKDLVASCLAYARFDDAAFLLNVYTKSATLPGASLVPGLLMPVRYHQPSLAVAAFVQYAAHPALASDAAALHAAAEAVLAALMNQPASTLEDVTTVLGYLQRISPTLLHVHVLPYLLRSMPAADFLALVAKSTTIRLTSAVFARAFKEYARKKDAASCETLVDYAVEHELELTWEAVEALMKLHADARAFASVFELAQLAFGGKSKADVAHAPRAVFRLVVEATIELGQFEDTVLFCDKYLVDNGDEFSQSMRLVATMARRLTCVE</sequence>
<accession>A0A1V9YPB9</accession>
<comment type="caution">
    <text evidence="1">The sequence shown here is derived from an EMBL/GenBank/DDBJ whole genome shotgun (WGS) entry which is preliminary data.</text>
</comment>
<evidence type="ECO:0000313" key="1">
    <source>
        <dbReference type="EMBL" id="OQR87487.1"/>
    </source>
</evidence>
<gene>
    <name evidence="1" type="ORF">ACHHYP_08784</name>
</gene>
<proteinExistence type="predicted"/>
<dbReference type="AlphaFoldDB" id="A0A1V9YPB9"/>
<evidence type="ECO:0008006" key="3">
    <source>
        <dbReference type="Google" id="ProtNLM"/>
    </source>
</evidence>
<reference evidence="1 2" key="1">
    <citation type="journal article" date="2014" name="Genome Biol. Evol.">
        <title>The secreted proteins of Achlya hypogyna and Thraustotheca clavata identify the ancestral oomycete secretome and reveal gene acquisitions by horizontal gene transfer.</title>
        <authorList>
            <person name="Misner I."/>
            <person name="Blouin N."/>
            <person name="Leonard G."/>
            <person name="Richards T.A."/>
            <person name="Lane C.E."/>
        </authorList>
    </citation>
    <scope>NUCLEOTIDE SEQUENCE [LARGE SCALE GENOMIC DNA]</scope>
    <source>
        <strain evidence="1 2">ATCC 48635</strain>
    </source>
</reference>